<dbReference type="EMBL" id="JAULSW010000010">
    <property type="protein sequence ID" value="KAK3368159.1"/>
    <property type="molecule type" value="Genomic_DNA"/>
</dbReference>
<keyword evidence="3" id="KW-1185">Reference proteome</keyword>
<proteinExistence type="predicted"/>
<gene>
    <name evidence="2" type="ORF">B0H63DRAFT_487867</name>
</gene>
<evidence type="ECO:0000313" key="3">
    <source>
        <dbReference type="Proteomes" id="UP001285441"/>
    </source>
</evidence>
<dbReference type="Proteomes" id="UP001285441">
    <property type="component" value="Unassembled WGS sequence"/>
</dbReference>
<sequence>MPNNNSSRGENECQSRTAAPTLPTDDSSQQLATRRPILPPELMAVLVPSLKVGATVGGLGVFAGAALGIARSAPPALYGLATGGQWFVLSSSFYGARLVGLRVLRADEEIRPGDKTAASAMAGAFAGTVAGSLRGPKNIIPGAIVFTLLGAGGQGLANIFSRKGDPDAAPKKGFLESRWSPVTPLTDQAYERMLEEKLLRVEADLAILDDHIKAVQAEGKAASEKSSENQGSSEK</sequence>
<dbReference type="AlphaFoldDB" id="A0AAE0N3L5"/>
<protein>
    <submittedName>
        <fullName evidence="2">Uncharacterized protein</fullName>
    </submittedName>
</protein>
<comment type="caution">
    <text evidence="2">The sequence shown here is derived from an EMBL/GenBank/DDBJ whole genome shotgun (WGS) entry which is preliminary data.</text>
</comment>
<evidence type="ECO:0000256" key="1">
    <source>
        <dbReference type="SAM" id="MobiDB-lite"/>
    </source>
</evidence>
<dbReference type="PANTHER" id="PTHR41390:SF1">
    <property type="entry name" value="NADH-UBIQUINONE OXIDOREDUCTASE 213 KDA SUBUNIT"/>
    <property type="match status" value="1"/>
</dbReference>
<reference evidence="2" key="1">
    <citation type="journal article" date="2023" name="Mol. Phylogenet. Evol.">
        <title>Genome-scale phylogeny and comparative genomics of the fungal order Sordariales.</title>
        <authorList>
            <person name="Hensen N."/>
            <person name="Bonometti L."/>
            <person name="Westerberg I."/>
            <person name="Brannstrom I.O."/>
            <person name="Guillou S."/>
            <person name="Cros-Aarteil S."/>
            <person name="Calhoun S."/>
            <person name="Haridas S."/>
            <person name="Kuo A."/>
            <person name="Mondo S."/>
            <person name="Pangilinan J."/>
            <person name="Riley R."/>
            <person name="LaButti K."/>
            <person name="Andreopoulos B."/>
            <person name="Lipzen A."/>
            <person name="Chen C."/>
            <person name="Yan M."/>
            <person name="Daum C."/>
            <person name="Ng V."/>
            <person name="Clum A."/>
            <person name="Steindorff A."/>
            <person name="Ohm R.A."/>
            <person name="Martin F."/>
            <person name="Silar P."/>
            <person name="Natvig D.O."/>
            <person name="Lalanne C."/>
            <person name="Gautier V."/>
            <person name="Ament-Velasquez S.L."/>
            <person name="Kruys A."/>
            <person name="Hutchinson M.I."/>
            <person name="Powell A.J."/>
            <person name="Barry K."/>
            <person name="Miller A.N."/>
            <person name="Grigoriev I.V."/>
            <person name="Debuchy R."/>
            <person name="Gladieux P."/>
            <person name="Hiltunen Thoren M."/>
            <person name="Johannesson H."/>
        </authorList>
    </citation>
    <scope>NUCLEOTIDE SEQUENCE</scope>
    <source>
        <strain evidence="2">CBS 232.78</strain>
    </source>
</reference>
<reference evidence="2" key="2">
    <citation type="submission" date="2023-06" db="EMBL/GenBank/DDBJ databases">
        <authorList>
            <consortium name="Lawrence Berkeley National Laboratory"/>
            <person name="Haridas S."/>
            <person name="Hensen N."/>
            <person name="Bonometti L."/>
            <person name="Westerberg I."/>
            <person name="Brannstrom I.O."/>
            <person name="Guillou S."/>
            <person name="Cros-Aarteil S."/>
            <person name="Calhoun S."/>
            <person name="Kuo A."/>
            <person name="Mondo S."/>
            <person name="Pangilinan J."/>
            <person name="Riley R."/>
            <person name="LaButti K."/>
            <person name="Andreopoulos B."/>
            <person name="Lipzen A."/>
            <person name="Chen C."/>
            <person name="Yanf M."/>
            <person name="Daum C."/>
            <person name="Ng V."/>
            <person name="Clum A."/>
            <person name="Steindorff A."/>
            <person name="Ohm R."/>
            <person name="Martin F."/>
            <person name="Silar P."/>
            <person name="Natvig D."/>
            <person name="Lalanne C."/>
            <person name="Gautier V."/>
            <person name="Ament-velasquez S.L."/>
            <person name="Kruys A."/>
            <person name="Hutchinson M.I."/>
            <person name="Powell A.J."/>
            <person name="Barry K."/>
            <person name="Miller A.N."/>
            <person name="Grigoriev I.V."/>
            <person name="Debuchy R."/>
            <person name="Gladieux P."/>
            <person name="Thoren M.H."/>
            <person name="Johannesson H."/>
        </authorList>
    </citation>
    <scope>NUCLEOTIDE SEQUENCE</scope>
    <source>
        <strain evidence="2">CBS 232.78</strain>
    </source>
</reference>
<feature type="region of interest" description="Disordered" evidence="1">
    <location>
        <begin position="1"/>
        <end position="31"/>
    </location>
</feature>
<accession>A0AAE0N3L5</accession>
<dbReference type="PANTHER" id="PTHR41390">
    <property type="entry name" value="CHROMOSOME 7, WHOLE GENOME SHOTGUN SEQUENCE"/>
    <property type="match status" value="1"/>
</dbReference>
<organism evidence="2 3">
    <name type="scientific">Podospora didyma</name>
    <dbReference type="NCBI Taxonomy" id="330526"/>
    <lineage>
        <taxon>Eukaryota</taxon>
        <taxon>Fungi</taxon>
        <taxon>Dikarya</taxon>
        <taxon>Ascomycota</taxon>
        <taxon>Pezizomycotina</taxon>
        <taxon>Sordariomycetes</taxon>
        <taxon>Sordariomycetidae</taxon>
        <taxon>Sordariales</taxon>
        <taxon>Podosporaceae</taxon>
        <taxon>Podospora</taxon>
    </lineage>
</organism>
<name>A0AAE0N3L5_9PEZI</name>
<evidence type="ECO:0000313" key="2">
    <source>
        <dbReference type="EMBL" id="KAK3368159.1"/>
    </source>
</evidence>